<keyword evidence="1" id="KW-0175">Coiled coil</keyword>
<dbReference type="RefSeq" id="XP_023555522.1">
    <property type="nucleotide sequence ID" value="XM_023699754.1"/>
</dbReference>
<proteinExistence type="predicted"/>
<feature type="coiled-coil region" evidence="1">
    <location>
        <begin position="16"/>
        <end position="64"/>
    </location>
</feature>
<gene>
    <name evidence="4 5 6 7 8" type="primary">Ccdc190</name>
</gene>
<sequence>MSMARGPLHKHFDFERKNARQAQVRLGQRLRKLEEVCLYHIKSLSREQRQLQKDLQRLQQADATRKRFSSYLRNENQNKPVVLMFSPQARQKHRPQASTTRALAISKTQEGYKTKSLRAPVYGTGLKDPKKSGEYQQSQGNRAYGFRGRKAQAQGKDSVQSLEGTDPKGGSSAPCQDQAVSINTIEPAPGSSLPGESNIVPEDATRSADASLKPGGNAGKQLLLDSVEWAMSVQDETTKSTFLELFGKAKNAHYLRHRVPPESERLLSIGEIFGHRESSLFRAGKDCETRVPPKFLLL</sequence>
<dbReference type="CTD" id="339512"/>
<name>A0A6P6D624_OCTDE</name>
<dbReference type="RefSeq" id="XP_023555521.1">
    <property type="nucleotide sequence ID" value="XM_023699753.1"/>
</dbReference>
<dbReference type="OrthoDB" id="10050903at2759"/>
<evidence type="ECO:0000313" key="8">
    <source>
        <dbReference type="RefSeq" id="XP_023555522.1"/>
    </source>
</evidence>
<evidence type="ECO:0000313" key="5">
    <source>
        <dbReference type="RefSeq" id="XP_023555519.1"/>
    </source>
</evidence>
<evidence type="ECO:0000256" key="1">
    <source>
        <dbReference type="SAM" id="Coils"/>
    </source>
</evidence>
<evidence type="ECO:0000313" key="3">
    <source>
        <dbReference type="Proteomes" id="UP000515203"/>
    </source>
</evidence>
<feature type="region of interest" description="Disordered" evidence="2">
    <location>
        <begin position="88"/>
        <end position="111"/>
    </location>
</feature>
<protein>
    <submittedName>
        <fullName evidence="4 5">Coiled-coil domain-containing protein 190 isoform X1</fullName>
    </submittedName>
</protein>
<dbReference type="GeneID" id="101579489"/>
<evidence type="ECO:0000313" key="4">
    <source>
        <dbReference type="RefSeq" id="XP_004640019.2"/>
    </source>
</evidence>
<dbReference type="PANTHER" id="PTHR36871">
    <property type="entry name" value="COILED-COIL DOMAIN-CONTAINING PROTEIN 190"/>
    <property type="match status" value="1"/>
</dbReference>
<dbReference type="RefSeq" id="XP_004640019.2">
    <property type="nucleotide sequence ID" value="XM_004639962.2"/>
</dbReference>
<feature type="region of interest" description="Disordered" evidence="2">
    <location>
        <begin position="143"/>
        <end position="176"/>
    </location>
</feature>
<evidence type="ECO:0000313" key="6">
    <source>
        <dbReference type="RefSeq" id="XP_023555520.1"/>
    </source>
</evidence>
<evidence type="ECO:0000256" key="2">
    <source>
        <dbReference type="SAM" id="MobiDB-lite"/>
    </source>
</evidence>
<dbReference type="PANTHER" id="PTHR36871:SF1">
    <property type="entry name" value="COILED-COIL DOMAIN-CONTAINING PROTEIN 190"/>
    <property type="match status" value="1"/>
</dbReference>
<organism evidence="3 7">
    <name type="scientific">Octodon degus</name>
    <name type="common">Degu</name>
    <name type="synonym">Sciurus degus</name>
    <dbReference type="NCBI Taxonomy" id="10160"/>
    <lineage>
        <taxon>Eukaryota</taxon>
        <taxon>Metazoa</taxon>
        <taxon>Chordata</taxon>
        <taxon>Craniata</taxon>
        <taxon>Vertebrata</taxon>
        <taxon>Euteleostomi</taxon>
        <taxon>Mammalia</taxon>
        <taxon>Eutheria</taxon>
        <taxon>Euarchontoglires</taxon>
        <taxon>Glires</taxon>
        <taxon>Rodentia</taxon>
        <taxon>Hystricomorpha</taxon>
        <taxon>Octodontidae</taxon>
        <taxon>Octodon</taxon>
    </lineage>
</organism>
<accession>A0A6P6D624</accession>
<dbReference type="Proteomes" id="UP000515203">
    <property type="component" value="Unplaced"/>
</dbReference>
<dbReference type="Pfam" id="PF15768">
    <property type="entry name" value="CC190"/>
    <property type="match status" value="1"/>
</dbReference>
<dbReference type="RefSeq" id="XP_023555519.1">
    <property type="nucleotide sequence ID" value="XM_023699751.1"/>
</dbReference>
<evidence type="ECO:0000313" key="7">
    <source>
        <dbReference type="RefSeq" id="XP_023555521.1"/>
    </source>
</evidence>
<feature type="compositionally biased region" description="Polar residues" evidence="2">
    <location>
        <begin position="96"/>
        <end position="111"/>
    </location>
</feature>
<reference evidence="4 5" key="1">
    <citation type="submission" date="2025-04" db="UniProtKB">
        <authorList>
            <consortium name="RefSeq"/>
        </authorList>
    </citation>
    <scope>IDENTIFICATION</scope>
</reference>
<dbReference type="RefSeq" id="XP_023555520.1">
    <property type="nucleotide sequence ID" value="XM_023699752.1"/>
</dbReference>
<dbReference type="AlphaFoldDB" id="A0A6P6D624"/>
<dbReference type="InterPro" id="IPR031525">
    <property type="entry name" value="CC190"/>
</dbReference>
<keyword evidence="3" id="KW-1185">Reference proteome</keyword>